<dbReference type="OrthoDB" id="437552at2759"/>
<gene>
    <name evidence="5" type="ORF">C1SCF055_LOCUS5675</name>
</gene>
<keyword evidence="1" id="KW-0732">Signal</keyword>
<feature type="compositionally biased region" description="Low complexity" evidence="3">
    <location>
        <begin position="405"/>
        <end position="414"/>
    </location>
</feature>
<dbReference type="SUPFAM" id="SSF56300">
    <property type="entry name" value="Metallo-dependent phosphatases"/>
    <property type="match status" value="1"/>
</dbReference>
<dbReference type="InterPro" id="IPR051558">
    <property type="entry name" value="Metallophosphoesterase_PAP"/>
</dbReference>
<evidence type="ECO:0000256" key="1">
    <source>
        <dbReference type="ARBA" id="ARBA00022729"/>
    </source>
</evidence>
<organism evidence="5">
    <name type="scientific">Cladocopium goreaui</name>
    <dbReference type="NCBI Taxonomy" id="2562237"/>
    <lineage>
        <taxon>Eukaryota</taxon>
        <taxon>Sar</taxon>
        <taxon>Alveolata</taxon>
        <taxon>Dinophyceae</taxon>
        <taxon>Suessiales</taxon>
        <taxon>Symbiodiniaceae</taxon>
        <taxon>Cladocopium</taxon>
    </lineage>
</organism>
<evidence type="ECO:0000313" key="5">
    <source>
        <dbReference type="EMBL" id="CAI3977542.1"/>
    </source>
</evidence>
<keyword evidence="2" id="KW-0378">Hydrolase</keyword>
<evidence type="ECO:0000313" key="8">
    <source>
        <dbReference type="Proteomes" id="UP001152797"/>
    </source>
</evidence>
<keyword evidence="8" id="KW-1185">Reference proteome</keyword>
<feature type="region of interest" description="Disordered" evidence="3">
    <location>
        <begin position="1638"/>
        <end position="1666"/>
    </location>
</feature>
<evidence type="ECO:0000313" key="7">
    <source>
        <dbReference type="EMBL" id="CAL4764854.1"/>
    </source>
</evidence>
<dbReference type="GO" id="GO:0016787">
    <property type="term" value="F:hydrolase activity"/>
    <property type="evidence" value="ECO:0007669"/>
    <property type="project" value="UniProtKB-KW"/>
</dbReference>
<evidence type="ECO:0000259" key="4">
    <source>
        <dbReference type="Pfam" id="PF00149"/>
    </source>
</evidence>
<feature type="region of interest" description="Disordered" evidence="3">
    <location>
        <begin position="1036"/>
        <end position="1055"/>
    </location>
</feature>
<comment type="caution">
    <text evidence="5">The sequence shown here is derived from an EMBL/GenBank/DDBJ whole genome shotgun (WGS) entry which is preliminary data.</text>
</comment>
<proteinExistence type="predicted"/>
<evidence type="ECO:0000256" key="3">
    <source>
        <dbReference type="SAM" id="MobiDB-lite"/>
    </source>
</evidence>
<dbReference type="Gene3D" id="3.60.21.10">
    <property type="match status" value="1"/>
</dbReference>
<dbReference type="Proteomes" id="UP001152797">
    <property type="component" value="Unassembled WGS sequence"/>
</dbReference>
<reference evidence="5" key="1">
    <citation type="submission" date="2022-10" db="EMBL/GenBank/DDBJ databases">
        <authorList>
            <person name="Chen Y."/>
            <person name="Dougan E. K."/>
            <person name="Chan C."/>
            <person name="Rhodes N."/>
            <person name="Thang M."/>
        </authorList>
    </citation>
    <scope>NUCLEOTIDE SEQUENCE</scope>
</reference>
<dbReference type="EMBL" id="CAMXCT020000349">
    <property type="protein sequence ID" value="CAL1130917.1"/>
    <property type="molecule type" value="Genomic_DNA"/>
</dbReference>
<dbReference type="EMBL" id="CAMXCT030000349">
    <property type="protein sequence ID" value="CAL4764854.1"/>
    <property type="molecule type" value="Genomic_DNA"/>
</dbReference>
<dbReference type="Pfam" id="PF00149">
    <property type="entry name" value="Metallophos"/>
    <property type="match status" value="1"/>
</dbReference>
<protein>
    <submittedName>
        <fullName evidence="7">Tartrate-resistant acid phosphatase type 5 (TR-AP) (Tartrate-resistant acid ATPase) (TrATPase) (Type 5 acid phosphatase)</fullName>
    </submittedName>
</protein>
<feature type="compositionally biased region" description="Basic residues" evidence="3">
    <location>
        <begin position="394"/>
        <end position="404"/>
    </location>
</feature>
<feature type="region of interest" description="Disordered" evidence="3">
    <location>
        <begin position="372"/>
        <end position="418"/>
    </location>
</feature>
<dbReference type="PANTHER" id="PTHR10161:SF14">
    <property type="entry name" value="TARTRATE-RESISTANT ACID PHOSPHATASE TYPE 5"/>
    <property type="match status" value="1"/>
</dbReference>
<feature type="region of interest" description="Disordered" evidence="3">
    <location>
        <begin position="1176"/>
        <end position="1203"/>
    </location>
</feature>
<evidence type="ECO:0000313" key="6">
    <source>
        <dbReference type="EMBL" id="CAL1130917.1"/>
    </source>
</evidence>
<dbReference type="InterPro" id="IPR004843">
    <property type="entry name" value="Calcineurin-like_PHP"/>
</dbReference>
<name>A0A9P1FKP9_9DINO</name>
<accession>A0A9P1FKP9</accession>
<dbReference type="PANTHER" id="PTHR10161">
    <property type="entry name" value="TARTRATE-RESISTANT ACID PHOSPHATASE TYPE 5"/>
    <property type="match status" value="1"/>
</dbReference>
<dbReference type="EMBL" id="CAMXCT010000349">
    <property type="protein sequence ID" value="CAI3977542.1"/>
    <property type="molecule type" value="Genomic_DNA"/>
</dbReference>
<evidence type="ECO:0000256" key="2">
    <source>
        <dbReference type="ARBA" id="ARBA00022801"/>
    </source>
</evidence>
<feature type="domain" description="Calcineurin-like phosphoesterase" evidence="4">
    <location>
        <begin position="1286"/>
        <end position="1563"/>
    </location>
</feature>
<reference evidence="6" key="2">
    <citation type="submission" date="2024-04" db="EMBL/GenBank/DDBJ databases">
        <authorList>
            <person name="Chen Y."/>
            <person name="Shah S."/>
            <person name="Dougan E. K."/>
            <person name="Thang M."/>
            <person name="Chan C."/>
        </authorList>
    </citation>
    <scope>NUCLEOTIDE SEQUENCE [LARGE SCALE GENOMIC DNA]</scope>
</reference>
<sequence length="1676" mass="188778">MRDLAIHVCWIGSHLIRTLFDQNHHQQLYDSLSTEVKVLQAELHRAHRLIEGYNSLLVRDEPGDSRSSPAIFTGERKAEVEVTAVSSGARQVGRRSLFPAHLVASVYAFDPISRADLQRLKRQASTMAIVIGDRDPEDIQAQTWVYSDTSSPRLGTPVPLELLEDAVTLGSKGVVEVDGETEWMEEVPDVDLKDYAEKRKGFLGDSRVIGKHVDAQNKRFITLADAMTIMTQVELSDWGFKGPRSVAEYLTSIRESGVDLPSYHLQWVKTSGVNPKTSLVHEHRNLVEILRLAICRDQLNPMNCMSFELVTRRLIQLEIAVSRSPSNPEFVGLDVLMENPIEESGAASMKAMDTWLTDQLKARAQIQKQSRLYREEMSHHQKHKGYGNEDGSSWKKKGKGKAKAKSGASSSGAGPLTSRQPWAQYRAHGDPLPLGPDWIASGAEQLEVPFPQRGAWTAQALNTLALHDSNSNFDTILRDIPPTETQKQVADRIWKCLEEAEEPPAGLDGPAALASLSDGKCLYNEEPSNLANYDYDKLKVLHTTLKPRRLAEVLPQHARSALQRYQTLIEKSASELSAEEPCSIKPYWDPKLRSSDSALTRLIVGLANQGLVTFRTAIKERIGIFSVKKKTPDWIRLIIDNRMIWWYILFLEGFAWAGVGLCILPMRVSNYIANGMVDRPLREIRDKTPLPDISLGPVTGVYVDNISIIGCDAEQVQEVADRVAAHFAAADIPLTWTTEKPQSVFETVGLILDFKQRTIRNKPKRLWKAFLAGRELLKRRRVSGKLVEIWLGHMTSLFMITPCSRAEVIRALDELESDWSEIHQRPQEVRAVVPFGAGLKTRYADWLIEAASDESSWLRTSSIRTQLKAKPRKKLEMETPTMVMPIPDTLCRRERYSLLWRKRWNNSHRHINEKEAQVCLSSLRRTARVKKLHGKVKVTLTDNLSCLCALERGRASSYGLNKICRTACAYQLSCGIRWRLRHVETMRNPADEDSRFHENKQKPSKLILNNKTQHVNTVGGSVEVPGGEHGEEALRVSAHDSECTPSRPSKPPVRQSKIRGGAFLEIFAGTARLSDEMRRQRSLFQQFSKVQPEGLEAIIFGQHTNEEAVRRKSPSIDSLQKTRHPEEILARGRWRSMKSIQRYQKPGQMLASMNRIGDEIWLQAKAALPKLMRAPAPPPPAKQVFGKMPGAPRTSTQSPEKSLHMHGETTFVPKGARTMYQAFVELEGSAMKQNLRTSLWKDGEADEKCGPRFKVREKPPDLATDLNGVQLPTTCFEDDSKGLHHVFVIGDWGGVIDWYDKSKGFVHPPKTADHTTKAFSSHARKKVKSSDDWAQYNVSKWFCNRAEESDPDFVINLGDNFYWGGLNVQCGGPMHQPQDPAFQWSNVYEKMYHGTKVDGKQWLSILGNHDYGGFLFTNGWDQVIAYTWSKMEFSTGRWMQPALYYATPIKYNDFSVDIFFVDSNVWDAFDYHATSGHNICGMSHNYQDATCGITGPMSVEQCAQWFKDLWDAEVKWMKDGLGKSSADWQFIATHFPVEHGLDQWKDLATTFGVDLILRAHRHIQEVHGPDDESNLVAPTAWIVSGGGGGITSEAEPTENGEDDQYGFMDLTLSKHEIKITAVSHGGQIRQTRCITQRMPGDKRTQRISGSSLCDGEPSGVQPLPTKMAPTVFPIHY</sequence>
<dbReference type="InterPro" id="IPR029052">
    <property type="entry name" value="Metallo-depent_PP-like"/>
</dbReference>